<dbReference type="Proteomes" id="UP000257109">
    <property type="component" value="Unassembled WGS sequence"/>
</dbReference>
<comment type="caution">
    <text evidence="1">The sequence shown here is derived from an EMBL/GenBank/DDBJ whole genome shotgun (WGS) entry which is preliminary data.</text>
</comment>
<proteinExistence type="predicted"/>
<feature type="non-terminal residue" evidence="1">
    <location>
        <position position="1"/>
    </location>
</feature>
<evidence type="ECO:0000313" key="1">
    <source>
        <dbReference type="EMBL" id="RDX64007.1"/>
    </source>
</evidence>
<organism evidence="1 2">
    <name type="scientific">Mucuna pruriens</name>
    <name type="common">Velvet bean</name>
    <name type="synonym">Dolichos pruriens</name>
    <dbReference type="NCBI Taxonomy" id="157652"/>
    <lineage>
        <taxon>Eukaryota</taxon>
        <taxon>Viridiplantae</taxon>
        <taxon>Streptophyta</taxon>
        <taxon>Embryophyta</taxon>
        <taxon>Tracheophyta</taxon>
        <taxon>Spermatophyta</taxon>
        <taxon>Magnoliopsida</taxon>
        <taxon>eudicotyledons</taxon>
        <taxon>Gunneridae</taxon>
        <taxon>Pentapetalae</taxon>
        <taxon>rosids</taxon>
        <taxon>fabids</taxon>
        <taxon>Fabales</taxon>
        <taxon>Fabaceae</taxon>
        <taxon>Papilionoideae</taxon>
        <taxon>50 kb inversion clade</taxon>
        <taxon>NPAAA clade</taxon>
        <taxon>indigoferoid/millettioid clade</taxon>
        <taxon>Phaseoleae</taxon>
        <taxon>Mucuna</taxon>
    </lineage>
</organism>
<protein>
    <submittedName>
        <fullName evidence="1">Uncharacterized protein</fullName>
    </submittedName>
</protein>
<reference evidence="1" key="1">
    <citation type="submission" date="2018-05" db="EMBL/GenBank/DDBJ databases">
        <title>Draft genome of Mucuna pruriens seed.</title>
        <authorList>
            <person name="Nnadi N.E."/>
            <person name="Vos R."/>
            <person name="Hasami M.H."/>
            <person name="Devisetty U.K."/>
            <person name="Aguiy J.C."/>
        </authorList>
    </citation>
    <scope>NUCLEOTIDE SEQUENCE [LARGE SCALE GENOMIC DNA]</scope>
    <source>
        <strain evidence="1">JCA_2017</strain>
    </source>
</reference>
<dbReference type="EMBL" id="QJKJ01014596">
    <property type="protein sequence ID" value="RDX64007.1"/>
    <property type="molecule type" value="Genomic_DNA"/>
</dbReference>
<name>A0A371ED90_MUCPR</name>
<accession>A0A371ED90</accession>
<dbReference type="AlphaFoldDB" id="A0A371ED90"/>
<gene>
    <name evidence="1" type="ORF">CR513_57484</name>
</gene>
<evidence type="ECO:0000313" key="2">
    <source>
        <dbReference type="Proteomes" id="UP000257109"/>
    </source>
</evidence>
<keyword evidence="2" id="KW-1185">Reference proteome</keyword>
<sequence length="120" mass="13947">MTKDLSKVNTLRVNEQLQKEIIDIRQNLAKFVNGFEILKNMLKYNKHPYDKTSLGYDKKKEIKKNKSTSHCLNCKKLDTLSKPSKTNKKGPNIIWVPKNMIILVAYLIDSKKKTLIMVPK</sequence>